<accession>A0ABS3HS61</accession>
<dbReference type="GO" id="GO:0008168">
    <property type="term" value="F:methyltransferase activity"/>
    <property type="evidence" value="ECO:0007669"/>
    <property type="project" value="UniProtKB-KW"/>
</dbReference>
<dbReference type="RefSeq" id="WP_206964908.1">
    <property type="nucleotide sequence ID" value="NZ_JAFLVX010000009.1"/>
</dbReference>
<dbReference type="Pfam" id="PF06962">
    <property type="entry name" value="rRNA_methylase"/>
    <property type="match status" value="1"/>
</dbReference>
<gene>
    <name evidence="1" type="ORF">DOK76_03100</name>
</gene>
<proteinExistence type="predicted"/>
<protein>
    <submittedName>
        <fullName evidence="1">Methyltransferase domain-containing protein</fullName>
    </submittedName>
</protein>
<dbReference type="SUPFAM" id="SSF53335">
    <property type="entry name" value="S-adenosyl-L-methionine-dependent methyltransferases"/>
    <property type="match status" value="1"/>
</dbReference>
<dbReference type="EMBL" id="JAFLVX010000009">
    <property type="protein sequence ID" value="MBO0476042.1"/>
    <property type="molecule type" value="Genomic_DNA"/>
</dbReference>
<reference evidence="1 2" key="1">
    <citation type="submission" date="2021-03" db="EMBL/GenBank/DDBJ databases">
        <title>Enterococcal diversity collection.</title>
        <authorList>
            <person name="Gilmore M.S."/>
            <person name="Schwartzman J."/>
            <person name="Van Tyne D."/>
            <person name="Martin M."/>
            <person name="Earl A.M."/>
            <person name="Manson A.L."/>
            <person name="Straub T."/>
            <person name="Salamzade R."/>
            <person name="Saavedra J."/>
            <person name="Lebreton F."/>
            <person name="Prichula J."/>
            <person name="Schaufler K."/>
            <person name="Gaca A."/>
            <person name="Sgardioli B."/>
            <person name="Wagenaar J."/>
            <person name="Strong T."/>
        </authorList>
    </citation>
    <scope>NUCLEOTIDE SEQUENCE [LARGE SCALE GENOMIC DNA]</scope>
    <source>
        <strain evidence="1 2">DIV0080</strain>
    </source>
</reference>
<keyword evidence="1" id="KW-0808">Transferase</keyword>
<sequence length="193" mass="21723">MLKTSLRYSHDLLKEVIQEGDTVVDATMGNGNDTLFLAQLVGKSGKVYGFDVQEQALVSTTNRLTEHHCTEQVVLLLQGHETIKEVIPETTLISGAVFNLGYLPKSDKTIVTHEDTTIQAIEALLLRLKETGRIILVIYDGHEEGKQEKREVLSFVENLPQEQFSVMNYQFINQRNNPPSLICIEKKPLSKKS</sequence>
<evidence type="ECO:0000313" key="2">
    <source>
        <dbReference type="Proteomes" id="UP000664857"/>
    </source>
</evidence>
<evidence type="ECO:0000313" key="1">
    <source>
        <dbReference type="EMBL" id="MBO0476042.1"/>
    </source>
</evidence>
<dbReference type="Proteomes" id="UP000664857">
    <property type="component" value="Unassembled WGS sequence"/>
</dbReference>
<keyword evidence="2" id="KW-1185">Reference proteome</keyword>
<keyword evidence="1" id="KW-0489">Methyltransferase</keyword>
<dbReference type="GO" id="GO:0032259">
    <property type="term" value="P:methylation"/>
    <property type="evidence" value="ECO:0007669"/>
    <property type="project" value="UniProtKB-KW"/>
</dbReference>
<dbReference type="InterPro" id="IPR029063">
    <property type="entry name" value="SAM-dependent_MTases_sf"/>
</dbReference>
<dbReference type="PANTHER" id="PTHR35276:SF1">
    <property type="entry name" value="TRNA (MNM(5)S(2)U34)-METHYLTRANSFERASE, CHLOROPLASTIC"/>
    <property type="match status" value="1"/>
</dbReference>
<dbReference type="PANTHER" id="PTHR35276">
    <property type="entry name" value="S-ADENOSYL-L-METHIONINE-DEPENDENT METHYLTRANSFERASES SUPERFAMILY PROTEIN"/>
    <property type="match status" value="1"/>
</dbReference>
<organism evidence="1 2">
    <name type="scientific">Candidatus Vagococcus giribetii</name>
    <dbReference type="NCBI Taxonomy" id="2230876"/>
    <lineage>
        <taxon>Bacteria</taxon>
        <taxon>Bacillati</taxon>
        <taxon>Bacillota</taxon>
        <taxon>Bacilli</taxon>
        <taxon>Lactobacillales</taxon>
        <taxon>Enterococcaceae</taxon>
        <taxon>Vagococcus</taxon>
    </lineage>
</organism>
<dbReference type="Gene3D" id="3.40.50.150">
    <property type="entry name" value="Vaccinia Virus protein VP39"/>
    <property type="match status" value="1"/>
</dbReference>
<comment type="caution">
    <text evidence="1">The sequence shown here is derived from an EMBL/GenBank/DDBJ whole genome shotgun (WGS) entry which is preliminary data.</text>
</comment>
<name>A0ABS3HS61_9ENTE</name>
<dbReference type="InterPro" id="IPR010719">
    <property type="entry name" value="MnmM_MeTrfase"/>
</dbReference>